<dbReference type="EMBL" id="CP011307">
    <property type="protein sequence ID" value="ALP93039.1"/>
    <property type="molecule type" value="Genomic_DNA"/>
</dbReference>
<protein>
    <recommendedName>
        <fullName evidence="3">Peptidase M56 domain-containing protein</fullName>
    </recommendedName>
</protein>
<sequence>MMDFLMTLAEITLTMSAVILLLLALGPLLSRRYAALWRYWAWLAVAVRLLIPVNISLPQAPVRLSPPEDRVVLSLPAAEPHQASPVPAVPSAPPEPVATPAERTDPAPAEGGARPAARSLALADVLPWLWLSGAAVPALWHGIGYLRFRDHVRRWGRPVTDPAAVDMLEALRAELGIAAPGELVECPGVAGPMMTGLLRPTILLPAGGVDGEALWFILRHELTHFRRRDIGYKLVLLCAALVHWFNPLVWIMLRAAEGDMERACDDDVVKGLSREQRGRYGQTIVDALRQERKTRKEAAE</sequence>
<dbReference type="PANTHER" id="PTHR34978">
    <property type="entry name" value="POSSIBLE SENSOR-TRANSDUCER PROTEIN BLAR"/>
    <property type="match status" value="1"/>
</dbReference>
<dbReference type="Proteomes" id="UP000064844">
    <property type="component" value="Chromosome"/>
</dbReference>
<feature type="domain" description="Peptidase M56" evidence="3">
    <location>
        <begin position="7"/>
        <end position="294"/>
    </location>
</feature>
<evidence type="ECO:0000313" key="4">
    <source>
        <dbReference type="EMBL" id="ALP93039.1"/>
    </source>
</evidence>
<keyword evidence="2" id="KW-1133">Transmembrane helix</keyword>
<dbReference type="RefSeq" id="WP_058117073.1">
    <property type="nucleotide sequence ID" value="NZ_CP011307.1"/>
</dbReference>
<feature type="transmembrane region" description="Helical" evidence="2">
    <location>
        <begin position="234"/>
        <end position="253"/>
    </location>
</feature>
<evidence type="ECO:0000259" key="3">
    <source>
        <dbReference type="Pfam" id="PF05569"/>
    </source>
</evidence>
<name>A0A0S2W1C3_9FIRM</name>
<reference evidence="4 5" key="1">
    <citation type="journal article" date="2015" name="Nat. Commun.">
        <title>Production of butyrate from lysine and the Amadori product fructoselysine by a human gut commensal.</title>
        <authorList>
            <person name="Bui T.P."/>
            <person name="Ritari J."/>
            <person name="Boeren S."/>
            <person name="de Waard P."/>
            <person name="Plugge C.M."/>
            <person name="de Vos W.M."/>
        </authorList>
    </citation>
    <scope>NUCLEOTIDE SEQUENCE [LARGE SCALE GENOMIC DNA]</scope>
    <source>
        <strain evidence="4 5">AF211</strain>
    </source>
</reference>
<dbReference type="AlphaFoldDB" id="A0A0S2W1C3"/>
<evidence type="ECO:0000313" key="5">
    <source>
        <dbReference type="Proteomes" id="UP000064844"/>
    </source>
</evidence>
<feature type="region of interest" description="Disordered" evidence="1">
    <location>
        <begin position="81"/>
        <end position="113"/>
    </location>
</feature>
<keyword evidence="2" id="KW-0812">Transmembrane</keyword>
<evidence type="ECO:0000256" key="1">
    <source>
        <dbReference type="SAM" id="MobiDB-lite"/>
    </source>
</evidence>
<feature type="compositionally biased region" description="Pro residues" evidence="1">
    <location>
        <begin position="87"/>
        <end position="97"/>
    </location>
</feature>
<proteinExistence type="predicted"/>
<gene>
    <name evidence="4" type="ORF">IB211_00644</name>
</gene>
<feature type="transmembrane region" description="Helical" evidence="2">
    <location>
        <begin position="37"/>
        <end position="57"/>
    </location>
</feature>
<dbReference type="InterPro" id="IPR052173">
    <property type="entry name" value="Beta-lactam_resp_regulator"/>
</dbReference>
<feature type="transmembrane region" description="Helical" evidence="2">
    <location>
        <begin position="6"/>
        <end position="25"/>
    </location>
</feature>
<evidence type="ECO:0000256" key="2">
    <source>
        <dbReference type="SAM" id="Phobius"/>
    </source>
</evidence>
<dbReference type="KEGG" id="ibu:IB211_00644"/>
<feature type="compositionally biased region" description="Low complexity" evidence="1">
    <location>
        <begin position="98"/>
        <end position="113"/>
    </location>
</feature>
<keyword evidence="5" id="KW-1185">Reference proteome</keyword>
<organism evidence="4 5">
    <name type="scientific">Intestinimonas butyriciproducens</name>
    <dbReference type="NCBI Taxonomy" id="1297617"/>
    <lineage>
        <taxon>Bacteria</taxon>
        <taxon>Bacillati</taxon>
        <taxon>Bacillota</taxon>
        <taxon>Clostridia</taxon>
        <taxon>Eubacteriales</taxon>
        <taxon>Intestinimonas</taxon>
    </lineage>
</organism>
<reference evidence="5" key="2">
    <citation type="submission" date="2015-04" db="EMBL/GenBank/DDBJ databases">
        <title>A butyrogenic pathway from the amino acid lysine in a human gut commensal.</title>
        <authorList>
            <person name="de Vos W.M."/>
            <person name="Bui N.T.P."/>
            <person name="Plugge C.M."/>
            <person name="Ritari J."/>
        </authorList>
    </citation>
    <scope>NUCLEOTIDE SEQUENCE [LARGE SCALE GENOMIC DNA]</scope>
    <source>
        <strain evidence="5">AF211</strain>
    </source>
</reference>
<keyword evidence="2" id="KW-0472">Membrane</keyword>
<feature type="transmembrane region" description="Helical" evidence="2">
    <location>
        <begin position="128"/>
        <end position="148"/>
    </location>
</feature>
<dbReference type="CDD" id="cd07341">
    <property type="entry name" value="M56_BlaR1_MecR1_like"/>
    <property type="match status" value="1"/>
</dbReference>
<dbReference type="eggNOG" id="COG4219">
    <property type="taxonomic scope" value="Bacteria"/>
</dbReference>
<dbReference type="STRING" id="1297617.IB211_00644"/>
<accession>A0A0S2W1C3</accession>
<dbReference type="InterPro" id="IPR008756">
    <property type="entry name" value="Peptidase_M56"/>
</dbReference>
<dbReference type="Pfam" id="PF05569">
    <property type="entry name" value="Peptidase_M56"/>
    <property type="match status" value="1"/>
</dbReference>
<dbReference type="PANTHER" id="PTHR34978:SF3">
    <property type="entry name" value="SLR0241 PROTEIN"/>
    <property type="match status" value="1"/>
</dbReference>